<evidence type="ECO:0000256" key="1">
    <source>
        <dbReference type="SAM" id="MobiDB-lite"/>
    </source>
</evidence>
<reference evidence="2 3" key="1">
    <citation type="submission" date="2018-10" db="EMBL/GenBank/DDBJ databases">
        <title>An outbreak of IMP-63 producing strain in France.</title>
        <authorList>
            <person name="Bour M."/>
            <person name="Liapis E."/>
            <person name="Plesiat P."/>
        </authorList>
    </citation>
    <scope>NUCLEOTIDE SEQUENCE [LARGE SCALE GENOMIC DNA]</scope>
    <source>
        <strain evidence="2 3">12917</strain>
    </source>
</reference>
<accession>A0A3M8THQ5</accession>
<proteinExistence type="predicted"/>
<feature type="compositionally biased region" description="Basic and acidic residues" evidence="1">
    <location>
        <begin position="15"/>
        <end position="24"/>
    </location>
</feature>
<dbReference type="AlphaFoldDB" id="A0A3M8THQ5"/>
<evidence type="ECO:0000313" key="3">
    <source>
        <dbReference type="Proteomes" id="UP000278162"/>
    </source>
</evidence>
<comment type="caution">
    <text evidence="2">The sequence shown here is derived from an EMBL/GenBank/DDBJ whole genome shotgun (WGS) entry which is preliminary data.</text>
</comment>
<dbReference type="EMBL" id="RJAI01000018">
    <property type="protein sequence ID" value="RNF91536.1"/>
    <property type="molecule type" value="Genomic_DNA"/>
</dbReference>
<feature type="region of interest" description="Disordered" evidence="1">
    <location>
        <begin position="1"/>
        <end position="43"/>
    </location>
</feature>
<sequence length="82" mass="9337">MHILVHQQTCSSQHPRGEPGDERSLWPPHIAVTGSSPPRNLAKTAWDKPRRLWRHGFSRVDLLALEYSTFIVNGRPDLAMLV</sequence>
<name>A0A3M8THQ5_PSEPU</name>
<protein>
    <submittedName>
        <fullName evidence="2">Uncharacterized protein</fullName>
    </submittedName>
</protein>
<organism evidence="2 3">
    <name type="scientific">Pseudomonas putida</name>
    <name type="common">Arthrobacter siderocapsulatus</name>
    <dbReference type="NCBI Taxonomy" id="303"/>
    <lineage>
        <taxon>Bacteria</taxon>
        <taxon>Pseudomonadati</taxon>
        <taxon>Pseudomonadota</taxon>
        <taxon>Gammaproteobacteria</taxon>
        <taxon>Pseudomonadales</taxon>
        <taxon>Pseudomonadaceae</taxon>
        <taxon>Pseudomonas</taxon>
    </lineage>
</organism>
<gene>
    <name evidence="2" type="ORF">EFK07_08950</name>
</gene>
<feature type="compositionally biased region" description="Polar residues" evidence="1">
    <location>
        <begin position="1"/>
        <end position="14"/>
    </location>
</feature>
<dbReference type="Proteomes" id="UP000278162">
    <property type="component" value="Unassembled WGS sequence"/>
</dbReference>
<evidence type="ECO:0000313" key="2">
    <source>
        <dbReference type="EMBL" id="RNF91536.1"/>
    </source>
</evidence>